<sequence length="566" mass="68172">MNLITNDERNEQEYKGFILKDVEKINMQMELLRKNIVEKDTWMEDKFKLFNNEASSGKSRNVKQILGEIGKKQIYKVVYVQKFSKEDRLEETAKMINNVAERDVAFAYYEKTKSKKKSAKKSKILCITHRMYLQICKGKYKDLIKDRDILIIDEYPDILETIKINLRDVEKLWGEYMEYDPNDELSHIANFLKRKLYEFKERSKREKNKVFIEHFNNDKYLYILDNIMQITKSDKKEILEKFKNLLKNECFYYNNSFNTINNEVDFVLLKNNIILDANAEFDYRYKLLDKFKLYNQEKVFNYFNTDMYIYEISTTKKSLEIYIDYYDKIVCEYIDHNCDNELTLFIADKETKEIGDLKKKLVEAGVKEENFEIDYFGNIIGSNKYREFKNIFILKTPNFNYESYVLMDLFYNKQKINYEKEIVVFQDFDIENIRKSVIAGEIYQAIKRINRNNELDSKIFLFCNEKDVIEIINRQFKGINIITQELNVKKLKNKQEIEKKTKADKLIDLLNKCLDSKIHKISKKELREQININKTYFTRLISNNEVENFMRLNNIEKTNNEIVFKV</sequence>
<name>A0ABY8EED7_9FIRM</name>
<organism evidence="1 2">
    <name type="scientific">Tepidibacter hydrothermalis</name>
    <dbReference type="NCBI Taxonomy" id="3036126"/>
    <lineage>
        <taxon>Bacteria</taxon>
        <taxon>Bacillati</taxon>
        <taxon>Bacillota</taxon>
        <taxon>Clostridia</taxon>
        <taxon>Peptostreptococcales</taxon>
        <taxon>Peptostreptococcaceae</taxon>
        <taxon>Tepidibacter</taxon>
    </lineage>
</organism>
<protein>
    <submittedName>
        <fullName evidence="1">Uncharacterized protein</fullName>
    </submittedName>
</protein>
<evidence type="ECO:0000313" key="1">
    <source>
        <dbReference type="EMBL" id="WFD11319.1"/>
    </source>
</evidence>
<accession>A0ABY8EED7</accession>
<dbReference type="RefSeq" id="WP_277733342.1">
    <property type="nucleotide sequence ID" value="NZ_CP120733.1"/>
</dbReference>
<evidence type="ECO:0000313" key="2">
    <source>
        <dbReference type="Proteomes" id="UP001222800"/>
    </source>
</evidence>
<dbReference type="EMBL" id="CP120733">
    <property type="protein sequence ID" value="WFD11319.1"/>
    <property type="molecule type" value="Genomic_DNA"/>
</dbReference>
<proteinExistence type="predicted"/>
<keyword evidence="2" id="KW-1185">Reference proteome</keyword>
<reference evidence="1 2" key="1">
    <citation type="submission" date="2023-03" db="EMBL/GenBank/DDBJ databases">
        <title>Complete genome sequence of Tepidibacter sp. SWIR-1, isolated from a deep-sea hydrothermal vent.</title>
        <authorList>
            <person name="Li X."/>
        </authorList>
    </citation>
    <scope>NUCLEOTIDE SEQUENCE [LARGE SCALE GENOMIC DNA]</scope>
    <source>
        <strain evidence="1 2">SWIR-1</strain>
    </source>
</reference>
<dbReference type="Proteomes" id="UP001222800">
    <property type="component" value="Chromosome"/>
</dbReference>
<gene>
    <name evidence="1" type="ORF">P4S50_04375</name>
</gene>